<gene>
    <name evidence="2" type="ORF">TeGR_g4061</name>
</gene>
<reference evidence="2 3" key="1">
    <citation type="journal article" date="2023" name="Commun. Biol.">
        <title>Genome analysis of Parmales, the sister group of diatoms, reveals the evolutionary specialization of diatoms from phago-mixotrophs to photoautotrophs.</title>
        <authorList>
            <person name="Ban H."/>
            <person name="Sato S."/>
            <person name="Yoshikawa S."/>
            <person name="Yamada K."/>
            <person name="Nakamura Y."/>
            <person name="Ichinomiya M."/>
            <person name="Sato N."/>
            <person name="Blanc-Mathieu R."/>
            <person name="Endo H."/>
            <person name="Kuwata A."/>
            <person name="Ogata H."/>
        </authorList>
    </citation>
    <scope>NUCLEOTIDE SEQUENCE [LARGE SCALE GENOMIC DNA]</scope>
</reference>
<accession>A0ABQ6MS37</accession>
<feature type="compositionally biased region" description="Gly residues" evidence="1">
    <location>
        <begin position="389"/>
        <end position="403"/>
    </location>
</feature>
<dbReference type="Proteomes" id="UP001165060">
    <property type="component" value="Unassembled WGS sequence"/>
</dbReference>
<feature type="non-terminal residue" evidence="2">
    <location>
        <position position="1"/>
    </location>
</feature>
<comment type="caution">
    <text evidence="2">The sequence shown here is derived from an EMBL/GenBank/DDBJ whole genome shotgun (WGS) entry which is preliminary data.</text>
</comment>
<evidence type="ECO:0000256" key="1">
    <source>
        <dbReference type="SAM" id="MobiDB-lite"/>
    </source>
</evidence>
<keyword evidence="3" id="KW-1185">Reference proteome</keyword>
<organism evidence="2 3">
    <name type="scientific">Tetraparma gracilis</name>
    <dbReference type="NCBI Taxonomy" id="2962635"/>
    <lineage>
        <taxon>Eukaryota</taxon>
        <taxon>Sar</taxon>
        <taxon>Stramenopiles</taxon>
        <taxon>Ochrophyta</taxon>
        <taxon>Bolidophyceae</taxon>
        <taxon>Parmales</taxon>
        <taxon>Triparmaceae</taxon>
        <taxon>Tetraparma</taxon>
    </lineage>
</organism>
<name>A0ABQ6MS37_9STRA</name>
<evidence type="ECO:0000313" key="3">
    <source>
        <dbReference type="Proteomes" id="UP001165060"/>
    </source>
</evidence>
<proteinExistence type="predicted"/>
<feature type="region of interest" description="Disordered" evidence="1">
    <location>
        <begin position="389"/>
        <end position="410"/>
    </location>
</feature>
<sequence>GKEKGGGRRCSLCGCKGDKGAHERGGCEGCGTERGCRELTGAERARGKLGEKMGAGGIDEAAVREYYSAGAGGGAPAPEWTWSRPSLRALLAAEATAPAFGFGKSEEARGRSRGKVERMFLEMIVRYDMEHDTLGSHADGFKIDSVRISDKIVPRDPSHPPQYRVAWSADTSAVGGSQVAFETTESAALVARCYPAAEEVFKRRVVEAAQEKAGGDERLRLFGGPGARAAGGKEREKRAFPTAGFGVSEEGGGAAGGKKSRYFRDVVRGGAAGGARGRTTDLPAGIGRGREHRLFSPLKGLGKAHHEAWGKGGEEPAAAPAATAAAAAAARGRAWSESSATSEAGSAVVARKINFFSPDRPAGRGAAPPAERAAFSPPEFARAFQREWGGGAERAQEGGGAPGGAQSHSHRVFSPPSFVLAYSMAYGAAGC</sequence>
<dbReference type="EMBL" id="BRYB01003128">
    <property type="protein sequence ID" value="GMI31011.1"/>
    <property type="molecule type" value="Genomic_DNA"/>
</dbReference>
<protein>
    <submittedName>
        <fullName evidence="2">Uncharacterized protein</fullName>
    </submittedName>
</protein>
<evidence type="ECO:0000313" key="2">
    <source>
        <dbReference type="EMBL" id="GMI31011.1"/>
    </source>
</evidence>